<dbReference type="AlphaFoldDB" id="G2I7L3"/>
<dbReference type="GO" id="GO:0003677">
    <property type="term" value="F:DNA binding"/>
    <property type="evidence" value="ECO:0007669"/>
    <property type="project" value="UniProtKB-KW"/>
</dbReference>
<dbReference type="EMBL" id="AP012159">
    <property type="protein sequence ID" value="BAK84110.1"/>
    <property type="molecule type" value="Genomic_DNA"/>
</dbReference>
<organism evidence="5 6">
    <name type="scientific">Komagataeibacter medellinensis (strain NBRC 3288 / BCRC 11682 / LMG 1693 / Kondo 51)</name>
    <name type="common">Gluconacetobacter medellinensis</name>
    <dbReference type="NCBI Taxonomy" id="634177"/>
    <lineage>
        <taxon>Bacteria</taxon>
        <taxon>Pseudomonadati</taxon>
        <taxon>Pseudomonadota</taxon>
        <taxon>Alphaproteobacteria</taxon>
        <taxon>Acetobacterales</taxon>
        <taxon>Acetobacteraceae</taxon>
        <taxon>Komagataeibacter</taxon>
    </lineage>
</organism>
<evidence type="ECO:0000256" key="3">
    <source>
        <dbReference type="ARBA" id="ARBA00023163"/>
    </source>
</evidence>
<keyword evidence="2" id="KW-0238">DNA-binding</keyword>
<dbReference type="HOGENOM" id="CLU_083287_18_2_5"/>
<protein>
    <submittedName>
        <fullName evidence="5">Transcriptional regulator</fullName>
    </submittedName>
</protein>
<dbReference type="InterPro" id="IPR036388">
    <property type="entry name" value="WH-like_DNA-bd_sf"/>
</dbReference>
<dbReference type="KEGG" id="gxy:GLX_16980"/>
<dbReference type="GO" id="GO:0003700">
    <property type="term" value="F:DNA-binding transcription factor activity"/>
    <property type="evidence" value="ECO:0007669"/>
    <property type="project" value="InterPro"/>
</dbReference>
<dbReference type="InterPro" id="IPR036390">
    <property type="entry name" value="WH_DNA-bd_sf"/>
</dbReference>
<dbReference type="PANTHER" id="PTHR33164">
    <property type="entry name" value="TRANSCRIPTIONAL REGULATOR, MARR FAMILY"/>
    <property type="match status" value="1"/>
</dbReference>
<dbReference type="InterPro" id="IPR039422">
    <property type="entry name" value="MarR/SlyA-like"/>
</dbReference>
<evidence type="ECO:0000313" key="5">
    <source>
        <dbReference type="EMBL" id="BAK84110.1"/>
    </source>
</evidence>
<dbReference type="STRING" id="634177.GLX_16980"/>
<keyword evidence="1" id="KW-0805">Transcription regulation</keyword>
<dbReference type="PANTHER" id="PTHR33164:SF64">
    <property type="entry name" value="TRANSCRIPTIONAL REGULATOR SLYA"/>
    <property type="match status" value="1"/>
</dbReference>
<dbReference type="PATRIC" id="fig|634177.7.peg.1940"/>
<accession>G2I7L3</accession>
<proteinExistence type="predicted"/>
<dbReference type="Proteomes" id="UP000009044">
    <property type="component" value="Chromosome"/>
</dbReference>
<gene>
    <name evidence="5" type="ordered locus">GLX_16980</name>
</gene>
<dbReference type="SMART" id="SM00347">
    <property type="entry name" value="HTH_MARR"/>
    <property type="match status" value="1"/>
</dbReference>
<sequence>MPDSIHAEIALAHIVVFWKRAACGYTKHANGLHAYYLYVPRWRNPMPDLERNKKELSFGRRLARLGAAWRRQVDHDLRDYGLTEATWRPVLYLGLLPPPVRQTDLVRALEIEAPSVARLLDVLERRDLVFRSPDHTDKRSKLVSLTEKGERTARQVRHAVEAVSSRLLQGISTPELLACYSVFERIEANLCSRPVPPANAAPQP</sequence>
<dbReference type="InterPro" id="IPR023187">
    <property type="entry name" value="Tscrpt_reg_MarR-type_CS"/>
</dbReference>
<keyword evidence="3" id="KW-0804">Transcription</keyword>
<dbReference type="Gene3D" id="1.10.10.10">
    <property type="entry name" value="Winged helix-like DNA-binding domain superfamily/Winged helix DNA-binding domain"/>
    <property type="match status" value="1"/>
</dbReference>
<dbReference type="SUPFAM" id="SSF46785">
    <property type="entry name" value="Winged helix' DNA-binding domain"/>
    <property type="match status" value="1"/>
</dbReference>
<dbReference type="InterPro" id="IPR000835">
    <property type="entry name" value="HTH_MarR-typ"/>
</dbReference>
<evidence type="ECO:0000256" key="1">
    <source>
        <dbReference type="ARBA" id="ARBA00023015"/>
    </source>
</evidence>
<dbReference type="GO" id="GO:0006950">
    <property type="term" value="P:response to stress"/>
    <property type="evidence" value="ECO:0007669"/>
    <property type="project" value="TreeGrafter"/>
</dbReference>
<dbReference type="PRINTS" id="PR00598">
    <property type="entry name" value="HTHMARR"/>
</dbReference>
<dbReference type="PROSITE" id="PS50995">
    <property type="entry name" value="HTH_MARR_2"/>
    <property type="match status" value="1"/>
</dbReference>
<dbReference type="eggNOG" id="COG1846">
    <property type="taxonomic scope" value="Bacteria"/>
</dbReference>
<reference evidence="6" key="1">
    <citation type="journal article" date="2011" name="J. Bacteriol.">
        <title>Complete genome sequence of NBRC 3288, a unique cellulose-nonproducing strain of Gluconacetobacter xylinus isolated from vinegar.</title>
        <authorList>
            <person name="Ogino H."/>
            <person name="Azuma Y."/>
            <person name="Hosoyama A."/>
            <person name="Nakazawa H."/>
            <person name="Matsutani M."/>
            <person name="Hasegawa A."/>
            <person name="Otsuyama K."/>
            <person name="Matsushita K."/>
            <person name="Fujita N."/>
            <person name="Shirai M."/>
        </authorList>
    </citation>
    <scope>NUCLEOTIDE SEQUENCE [LARGE SCALE GENOMIC DNA]</scope>
    <source>
        <strain evidence="6">NBRC 3288 / BCRC 11682 / LMG 1693</strain>
    </source>
</reference>
<dbReference type="Pfam" id="PF12802">
    <property type="entry name" value="MarR_2"/>
    <property type="match status" value="1"/>
</dbReference>
<evidence type="ECO:0000256" key="2">
    <source>
        <dbReference type="ARBA" id="ARBA00023125"/>
    </source>
</evidence>
<evidence type="ECO:0000313" key="6">
    <source>
        <dbReference type="Proteomes" id="UP000009044"/>
    </source>
</evidence>
<dbReference type="PROSITE" id="PS01117">
    <property type="entry name" value="HTH_MARR_1"/>
    <property type="match status" value="1"/>
</dbReference>
<feature type="domain" description="HTH marR-type" evidence="4">
    <location>
        <begin position="55"/>
        <end position="188"/>
    </location>
</feature>
<name>G2I7L3_KOMMN</name>
<evidence type="ECO:0000259" key="4">
    <source>
        <dbReference type="PROSITE" id="PS50995"/>
    </source>
</evidence>